<evidence type="ECO:0000313" key="13">
    <source>
        <dbReference type="Proteomes" id="UP000887565"/>
    </source>
</evidence>
<evidence type="ECO:0000256" key="7">
    <source>
        <dbReference type="ARBA" id="ARBA00022946"/>
    </source>
</evidence>
<comment type="similarity">
    <text evidence="2 11">Belongs to the complex I NDUFS4 subunit family.</text>
</comment>
<keyword evidence="4 11" id="KW-0813">Transport</keyword>
<evidence type="ECO:0000256" key="12">
    <source>
        <dbReference type="SAM" id="MobiDB-lite"/>
    </source>
</evidence>
<dbReference type="GO" id="GO:0022900">
    <property type="term" value="P:electron transport chain"/>
    <property type="evidence" value="ECO:0007669"/>
    <property type="project" value="InterPro"/>
</dbReference>
<feature type="region of interest" description="Disordered" evidence="12">
    <location>
        <begin position="1"/>
        <end position="24"/>
    </location>
</feature>
<protein>
    <recommendedName>
        <fullName evidence="3 11">NADH dehydrogenase [ubiquinone] iron-sulfur protein 4, mitochondrial</fullName>
    </recommendedName>
</protein>
<keyword evidence="10 11" id="KW-0472">Membrane</keyword>
<organism evidence="13 14">
    <name type="scientific">Romanomermis culicivorax</name>
    <name type="common">Nematode worm</name>
    <dbReference type="NCBI Taxonomy" id="13658"/>
    <lineage>
        <taxon>Eukaryota</taxon>
        <taxon>Metazoa</taxon>
        <taxon>Ecdysozoa</taxon>
        <taxon>Nematoda</taxon>
        <taxon>Enoplea</taxon>
        <taxon>Dorylaimia</taxon>
        <taxon>Mermithida</taxon>
        <taxon>Mermithoidea</taxon>
        <taxon>Mermithidae</taxon>
        <taxon>Romanomermis</taxon>
    </lineage>
</organism>
<dbReference type="Gene3D" id="3.30.160.190">
    <property type="entry name" value="atu1810 like domain"/>
    <property type="match status" value="1"/>
</dbReference>
<evidence type="ECO:0000256" key="10">
    <source>
        <dbReference type="ARBA" id="ARBA00023136"/>
    </source>
</evidence>
<dbReference type="Pfam" id="PF04800">
    <property type="entry name" value="NDUS4"/>
    <property type="match status" value="1"/>
</dbReference>
<accession>A0A915HHF6</accession>
<dbReference type="PANTHER" id="PTHR12219:SF8">
    <property type="entry name" value="NADH DEHYDROGENASE [UBIQUINONE] IRON-SULFUR PROTEIN 4, MITOCHONDRIAL"/>
    <property type="match status" value="1"/>
</dbReference>
<reference evidence="14" key="1">
    <citation type="submission" date="2022-11" db="UniProtKB">
        <authorList>
            <consortium name="WormBaseParasite"/>
        </authorList>
    </citation>
    <scope>IDENTIFICATION</scope>
</reference>
<keyword evidence="9 11" id="KW-0496">Mitochondrion</keyword>
<evidence type="ECO:0000256" key="1">
    <source>
        <dbReference type="ARBA" id="ARBA00003195"/>
    </source>
</evidence>
<feature type="compositionally biased region" description="Polar residues" evidence="12">
    <location>
        <begin position="1"/>
        <end position="10"/>
    </location>
</feature>
<keyword evidence="5 11" id="KW-0679">Respiratory chain</keyword>
<dbReference type="InterPro" id="IPR038532">
    <property type="entry name" value="NDUFS4-like_sf"/>
</dbReference>
<evidence type="ECO:0000256" key="6">
    <source>
        <dbReference type="ARBA" id="ARBA00022792"/>
    </source>
</evidence>
<evidence type="ECO:0000256" key="9">
    <source>
        <dbReference type="ARBA" id="ARBA00023128"/>
    </source>
</evidence>
<keyword evidence="6 11" id="KW-0999">Mitochondrion inner membrane</keyword>
<dbReference type="Proteomes" id="UP000887565">
    <property type="component" value="Unplaced"/>
</dbReference>
<comment type="function">
    <text evidence="1 11">Accessory subunit of the mitochondrial membrane respiratory chain NADH dehydrogenase (Complex I), that is believed not to be involved in catalysis. Complex I functions in the transfer of electrons from NADH to the respiratory chain. The immediate electron acceptor for the enzyme is believed to be ubiquinone.</text>
</comment>
<dbReference type="AlphaFoldDB" id="A0A915HHF6"/>
<evidence type="ECO:0000256" key="3">
    <source>
        <dbReference type="ARBA" id="ARBA00015796"/>
    </source>
</evidence>
<dbReference type="PANTHER" id="PTHR12219">
    <property type="entry name" value="NADH-UBIQUINONE OXIDOREDUCTASE"/>
    <property type="match status" value="1"/>
</dbReference>
<evidence type="ECO:0000256" key="4">
    <source>
        <dbReference type="ARBA" id="ARBA00022448"/>
    </source>
</evidence>
<keyword evidence="7 11" id="KW-0809">Transit peptide</keyword>
<sequence length="167" mass="18614">HFTTPKSDGSSGDEKFALSSDSTSTAVKTYENLRHDKIGNPSAVAESAPYYFPENVDVPLHTTGRRARIFVPARAATQAGVNNTKSWAVELDNRERWESPLMGWCASGDPVSNIGMSLKFANKEDAIAFCERKTFDYEVEEPRIAQIKPKSYGTNFSWTKKTRVTTK</sequence>
<keyword evidence="13" id="KW-1185">Reference proteome</keyword>
<dbReference type="OMA" id="GTIMKFD"/>
<evidence type="ECO:0000256" key="11">
    <source>
        <dbReference type="RuleBase" id="RU367010"/>
    </source>
</evidence>
<dbReference type="InterPro" id="IPR006885">
    <property type="entry name" value="NADH_UbQ_FeS_4_mit-like"/>
</dbReference>
<evidence type="ECO:0000313" key="14">
    <source>
        <dbReference type="WBParaSite" id="nRc.2.0.1.t01058-RA"/>
    </source>
</evidence>
<evidence type="ECO:0000256" key="5">
    <source>
        <dbReference type="ARBA" id="ARBA00022660"/>
    </source>
</evidence>
<name>A0A915HHF6_ROMCU</name>
<dbReference type="FunFam" id="3.30.160.190:FF:000001">
    <property type="entry name" value="NADH-ubiquinone oxidoreductase 21 kDa subunit mitochondrial"/>
    <property type="match status" value="1"/>
</dbReference>
<proteinExistence type="inferred from homology"/>
<evidence type="ECO:0000256" key="2">
    <source>
        <dbReference type="ARBA" id="ARBA00005882"/>
    </source>
</evidence>
<comment type="subcellular location">
    <subcellularLocation>
        <location evidence="11">Mitochondrion inner membrane</location>
        <topology evidence="11">Peripheral membrane protein</topology>
        <orientation evidence="11">Matrix side</orientation>
    </subcellularLocation>
</comment>
<evidence type="ECO:0000256" key="8">
    <source>
        <dbReference type="ARBA" id="ARBA00022982"/>
    </source>
</evidence>
<keyword evidence="8 11" id="KW-0249">Electron transport</keyword>
<dbReference type="WBParaSite" id="nRc.2.0.1.t01058-RA">
    <property type="protein sequence ID" value="nRc.2.0.1.t01058-RA"/>
    <property type="gene ID" value="nRc.2.0.1.g01058"/>
</dbReference>
<dbReference type="GO" id="GO:0005743">
    <property type="term" value="C:mitochondrial inner membrane"/>
    <property type="evidence" value="ECO:0007669"/>
    <property type="project" value="UniProtKB-SubCell"/>
</dbReference>